<keyword evidence="4" id="KW-0479">Metal-binding</keyword>
<dbReference type="PANTHER" id="PTHR12001">
    <property type="entry name" value="GERANYLGERANYL PYROPHOSPHATE SYNTHASE"/>
    <property type="match status" value="1"/>
</dbReference>
<keyword evidence="5" id="KW-0460">Magnesium</keyword>
<dbReference type="Proteomes" id="UP001316087">
    <property type="component" value="Unassembled WGS sequence"/>
</dbReference>
<evidence type="ECO:0000256" key="6">
    <source>
        <dbReference type="RuleBase" id="RU004466"/>
    </source>
</evidence>
<dbReference type="Gene3D" id="1.10.600.10">
    <property type="entry name" value="Farnesyl Diphosphate Synthase"/>
    <property type="match status" value="1"/>
</dbReference>
<evidence type="ECO:0000256" key="2">
    <source>
        <dbReference type="ARBA" id="ARBA00006706"/>
    </source>
</evidence>
<comment type="caution">
    <text evidence="7">The sequence shown here is derived from an EMBL/GenBank/DDBJ whole genome shotgun (WGS) entry which is preliminary data.</text>
</comment>
<dbReference type="PANTHER" id="PTHR12001:SF69">
    <property type="entry name" value="ALL TRANS-POLYPRENYL-DIPHOSPHATE SYNTHASE PDSS1"/>
    <property type="match status" value="1"/>
</dbReference>
<name>A0ABS9UI12_9BACL</name>
<dbReference type="InterPro" id="IPR033965">
    <property type="entry name" value="ComQ"/>
</dbReference>
<reference evidence="7 8" key="1">
    <citation type="submission" date="2022-03" db="EMBL/GenBank/DDBJ databases">
        <authorList>
            <person name="Jo J.-H."/>
            <person name="Im W.-T."/>
        </authorList>
    </citation>
    <scope>NUCLEOTIDE SEQUENCE [LARGE SCALE GENOMIC DNA]</scope>
    <source>
        <strain evidence="7 8">MA9</strain>
    </source>
</reference>
<evidence type="ECO:0000256" key="3">
    <source>
        <dbReference type="ARBA" id="ARBA00022679"/>
    </source>
</evidence>
<organism evidence="7 8">
    <name type="scientific">Solibacillus palustris</name>
    <dbReference type="NCBI Taxonomy" id="2908203"/>
    <lineage>
        <taxon>Bacteria</taxon>
        <taxon>Bacillati</taxon>
        <taxon>Bacillota</taxon>
        <taxon>Bacilli</taxon>
        <taxon>Bacillales</taxon>
        <taxon>Caryophanaceae</taxon>
        <taxon>Solibacillus</taxon>
    </lineage>
</organism>
<evidence type="ECO:0000313" key="8">
    <source>
        <dbReference type="Proteomes" id="UP001316087"/>
    </source>
</evidence>
<comment type="cofactor">
    <cofactor evidence="1">
        <name>Mg(2+)</name>
        <dbReference type="ChEBI" id="CHEBI:18420"/>
    </cofactor>
</comment>
<dbReference type="CDD" id="cd00867">
    <property type="entry name" value="Trans_IPPS"/>
    <property type="match status" value="1"/>
</dbReference>
<accession>A0ABS9UI12</accession>
<evidence type="ECO:0000313" key="7">
    <source>
        <dbReference type="EMBL" id="MCH7324005.1"/>
    </source>
</evidence>
<dbReference type="InterPro" id="IPR008949">
    <property type="entry name" value="Isoprenoid_synthase_dom_sf"/>
</dbReference>
<dbReference type="RefSeq" id="WP_241371165.1">
    <property type="nucleotide sequence ID" value="NZ_JAKZFC010000015.1"/>
</dbReference>
<dbReference type="SFLD" id="SFLDS00005">
    <property type="entry name" value="Isoprenoid_Synthase_Type_I"/>
    <property type="match status" value="1"/>
</dbReference>
<sequence>MKEFQKLISISIDEIIDTEYLLGEEIQNILKIFKQEKEQAEFYFGTLCVIHYEAYTDSFNQDIYKIAAAIELLILSLDIIDDLQDKDTDYVWMKTPELSLNSVLAMLILVSKVIRESTFQHRNFVLQAIEKYTLISINGQQLDLLNVCQDESSYLQMIEKKSGSLTAMSCLVGTILAIGKEIDQIKQYGTSIGIIQQIKNDIQGLKELTNKNDLLNKRYSLPIIYLHTIKSEFSEDLRSYYSSDGTLDGYILADVLKSSGALRYAIAIKNIYKNKAIVIINNNTKINMQRKDYLINLMK</sequence>
<dbReference type="SUPFAM" id="SSF48576">
    <property type="entry name" value="Terpenoid synthases"/>
    <property type="match status" value="1"/>
</dbReference>
<dbReference type="Pfam" id="PF00348">
    <property type="entry name" value="polyprenyl_synt"/>
    <property type="match status" value="1"/>
</dbReference>
<comment type="similarity">
    <text evidence="2 6">Belongs to the FPP/GGPP synthase family.</text>
</comment>
<protein>
    <submittedName>
        <fullName evidence="7">Polyprenyl synthetase family protein</fullName>
    </submittedName>
</protein>
<keyword evidence="8" id="KW-1185">Reference proteome</keyword>
<keyword evidence="3 6" id="KW-0808">Transferase</keyword>
<evidence type="ECO:0000256" key="5">
    <source>
        <dbReference type="ARBA" id="ARBA00022842"/>
    </source>
</evidence>
<dbReference type="InterPro" id="IPR000092">
    <property type="entry name" value="Polyprenyl_synt"/>
</dbReference>
<evidence type="ECO:0000256" key="1">
    <source>
        <dbReference type="ARBA" id="ARBA00001946"/>
    </source>
</evidence>
<proteinExistence type="inferred from homology"/>
<dbReference type="EMBL" id="JAKZFC010000015">
    <property type="protein sequence ID" value="MCH7324005.1"/>
    <property type="molecule type" value="Genomic_DNA"/>
</dbReference>
<gene>
    <name evidence="7" type="ORF">LZ480_19260</name>
</gene>
<dbReference type="SFLD" id="SFLDG01211">
    <property type="entry name" value="Competence_Regulatory_Protein"/>
    <property type="match status" value="1"/>
</dbReference>
<evidence type="ECO:0000256" key="4">
    <source>
        <dbReference type="ARBA" id="ARBA00022723"/>
    </source>
</evidence>